<comment type="function">
    <text evidence="9">Mediates the uptake of pyruvate into mitochondria.</text>
</comment>
<evidence type="ECO:0000256" key="5">
    <source>
        <dbReference type="ARBA" id="ARBA00022792"/>
    </source>
</evidence>
<reference evidence="10" key="1">
    <citation type="journal article" date="2023" name="Mol. Biol. Evol.">
        <title>Third-Generation Sequencing Reveals the Adaptive Role of the Epigenome in Three Deep-Sea Polychaetes.</title>
        <authorList>
            <person name="Perez M."/>
            <person name="Aroh O."/>
            <person name="Sun Y."/>
            <person name="Lan Y."/>
            <person name="Juniper S.K."/>
            <person name="Young C.R."/>
            <person name="Angers B."/>
            <person name="Qian P.Y."/>
        </authorList>
    </citation>
    <scope>NUCLEOTIDE SEQUENCE</scope>
    <source>
        <strain evidence="10">P08H-3</strain>
    </source>
</reference>
<organism evidence="10 11">
    <name type="scientific">Paralvinella palmiformis</name>
    <dbReference type="NCBI Taxonomy" id="53620"/>
    <lineage>
        <taxon>Eukaryota</taxon>
        <taxon>Metazoa</taxon>
        <taxon>Spiralia</taxon>
        <taxon>Lophotrochozoa</taxon>
        <taxon>Annelida</taxon>
        <taxon>Polychaeta</taxon>
        <taxon>Sedentaria</taxon>
        <taxon>Canalipalpata</taxon>
        <taxon>Terebellida</taxon>
        <taxon>Terebelliformia</taxon>
        <taxon>Alvinellidae</taxon>
        <taxon>Paralvinella</taxon>
    </lineage>
</organism>
<comment type="caution">
    <text evidence="10">The sequence shown here is derived from an EMBL/GenBank/DDBJ whole genome shotgun (WGS) entry which is preliminary data.</text>
</comment>
<comment type="subcellular location">
    <subcellularLocation>
        <location evidence="1 9">Mitochondrion inner membrane</location>
        <topology evidence="1 9">Multi-pass membrane protein</topology>
    </subcellularLocation>
</comment>
<gene>
    <name evidence="10" type="ORF">LSH36_93g02004</name>
</gene>
<dbReference type="GO" id="GO:0006850">
    <property type="term" value="P:pyruvate import into mitochondria"/>
    <property type="evidence" value="ECO:0007669"/>
    <property type="project" value="InterPro"/>
</dbReference>
<keyword evidence="6" id="KW-1133">Transmembrane helix</keyword>
<keyword evidence="4" id="KW-0812">Transmembrane</keyword>
<evidence type="ECO:0000256" key="2">
    <source>
        <dbReference type="ARBA" id="ARBA00006416"/>
    </source>
</evidence>
<keyword evidence="7 9" id="KW-0496">Mitochondrion</keyword>
<evidence type="ECO:0000256" key="8">
    <source>
        <dbReference type="ARBA" id="ARBA00023136"/>
    </source>
</evidence>
<sequence>MTTALCIYSALFMRFAWKVQPRNMLLFACHFTNEATQLFQLTRFVDFYYRKSHEQRLEIRQYYIEKAEKKLLEAEEKKKADRVGA</sequence>
<keyword evidence="5 9" id="KW-0999">Mitochondrion inner membrane</keyword>
<dbReference type="InterPro" id="IPR005336">
    <property type="entry name" value="MPC"/>
</dbReference>
<keyword evidence="11" id="KW-1185">Reference proteome</keyword>
<name>A0AAD9K199_9ANNE</name>
<accession>A0AAD9K199</accession>
<evidence type="ECO:0000256" key="3">
    <source>
        <dbReference type="ARBA" id="ARBA00022448"/>
    </source>
</evidence>
<comment type="similarity">
    <text evidence="2 9">Belongs to the mitochondrial pyruvate carrier (MPC) (TC 2.A.105) family.</text>
</comment>
<evidence type="ECO:0000256" key="4">
    <source>
        <dbReference type="ARBA" id="ARBA00022692"/>
    </source>
</evidence>
<keyword evidence="8" id="KW-0472">Membrane</keyword>
<evidence type="ECO:0000256" key="6">
    <source>
        <dbReference type="ARBA" id="ARBA00022989"/>
    </source>
</evidence>
<dbReference type="GO" id="GO:0005743">
    <property type="term" value="C:mitochondrial inner membrane"/>
    <property type="evidence" value="ECO:0007669"/>
    <property type="project" value="UniProtKB-SubCell"/>
</dbReference>
<dbReference type="EMBL" id="JAODUP010000093">
    <property type="protein sequence ID" value="KAK2162696.1"/>
    <property type="molecule type" value="Genomic_DNA"/>
</dbReference>
<evidence type="ECO:0000313" key="11">
    <source>
        <dbReference type="Proteomes" id="UP001208570"/>
    </source>
</evidence>
<keyword evidence="3 9" id="KW-0813">Transport</keyword>
<dbReference type="Proteomes" id="UP001208570">
    <property type="component" value="Unassembled WGS sequence"/>
</dbReference>
<dbReference type="Pfam" id="PF03650">
    <property type="entry name" value="MPC"/>
    <property type="match status" value="1"/>
</dbReference>
<protein>
    <recommendedName>
        <fullName evidence="9">Mitochondrial pyruvate carrier</fullName>
    </recommendedName>
</protein>
<evidence type="ECO:0000256" key="7">
    <source>
        <dbReference type="ARBA" id="ARBA00023128"/>
    </source>
</evidence>
<proteinExistence type="inferred from homology"/>
<dbReference type="AlphaFoldDB" id="A0AAD9K199"/>
<evidence type="ECO:0000256" key="1">
    <source>
        <dbReference type="ARBA" id="ARBA00004448"/>
    </source>
</evidence>
<evidence type="ECO:0000313" key="10">
    <source>
        <dbReference type="EMBL" id="KAK2162696.1"/>
    </source>
</evidence>
<evidence type="ECO:0000256" key="9">
    <source>
        <dbReference type="RuleBase" id="RU363100"/>
    </source>
</evidence>